<dbReference type="KEGG" id="gqu:AWC35_17230"/>
<reference evidence="6 7" key="1">
    <citation type="submission" date="2016-01" db="EMBL/GenBank/DDBJ databases">
        <authorList>
            <person name="Oliw E.H."/>
        </authorList>
    </citation>
    <scope>NUCLEOTIDE SEQUENCE [LARGE SCALE GENOMIC DNA]</scope>
    <source>
        <strain evidence="6 7">FRB97</strain>
    </source>
</reference>
<evidence type="ECO:0000313" key="7">
    <source>
        <dbReference type="Proteomes" id="UP000217182"/>
    </source>
</evidence>
<dbReference type="Proteomes" id="UP000217182">
    <property type="component" value="Chromosome"/>
</dbReference>
<dbReference type="EMBL" id="CP014136">
    <property type="protein sequence ID" value="ATA20941.1"/>
    <property type="molecule type" value="Genomic_DNA"/>
</dbReference>
<dbReference type="InterPro" id="IPR036388">
    <property type="entry name" value="WH-like_DNA-bd_sf"/>
</dbReference>
<comment type="similarity">
    <text evidence="1">Belongs to the LysR transcriptional regulatory family.</text>
</comment>
<evidence type="ECO:0000256" key="1">
    <source>
        <dbReference type="ARBA" id="ARBA00009437"/>
    </source>
</evidence>
<keyword evidence="3" id="KW-0238">DNA-binding</keyword>
<proteinExistence type="inferred from homology"/>
<dbReference type="SUPFAM" id="SSF53850">
    <property type="entry name" value="Periplasmic binding protein-like II"/>
    <property type="match status" value="1"/>
</dbReference>
<dbReference type="PANTHER" id="PTHR30427">
    <property type="entry name" value="TRANSCRIPTIONAL ACTIVATOR PROTEIN LYSR"/>
    <property type="match status" value="1"/>
</dbReference>
<dbReference type="InterPro" id="IPR000847">
    <property type="entry name" value="LysR_HTH_N"/>
</dbReference>
<dbReference type="InterPro" id="IPR005119">
    <property type="entry name" value="LysR_subst-bd"/>
</dbReference>
<dbReference type="PRINTS" id="PR00039">
    <property type="entry name" value="HTHLYSR"/>
</dbReference>
<evidence type="ECO:0000313" key="6">
    <source>
        <dbReference type="EMBL" id="ATA20941.1"/>
    </source>
</evidence>
<dbReference type="GO" id="GO:0010628">
    <property type="term" value="P:positive regulation of gene expression"/>
    <property type="evidence" value="ECO:0007669"/>
    <property type="project" value="TreeGrafter"/>
</dbReference>
<sequence length="322" mass="34578">MTSLNDLDLRQLEAFATVISAGSVTAAARVLGRSQPAVTRLIQDLEASLGYPLFVRNGPRIHPTEQALKLHQYVEKALLSLEQIRLRAQEIGQAGEKPLMIAATPAMSSGLLPGALAQMALTAGVQILSDSAEQTAHAVITGEADLAISSLPLEHHAVNLHWIGQARCVLALPEADPLAAKAVISLGDLASRPLIAPHNPWRLRRRFDKALAKHRTRPKTIVETNSSANILACVRAGLGIAILEPVTAYGLPVQGVAIRELEIDIPYYFGVVTPLGRAPNERVLALVEALGNVAAAMLPMFQRLAPGEHQRVMQLLNKEKAL</sequence>
<keyword evidence="4" id="KW-0804">Transcription</keyword>
<dbReference type="Gene3D" id="3.40.190.290">
    <property type="match status" value="1"/>
</dbReference>
<dbReference type="Pfam" id="PF03466">
    <property type="entry name" value="LysR_substrate"/>
    <property type="match status" value="1"/>
</dbReference>
<keyword evidence="2" id="KW-0805">Transcription regulation</keyword>
<feature type="domain" description="HTH lysR-type" evidence="5">
    <location>
        <begin position="7"/>
        <end position="64"/>
    </location>
</feature>
<gene>
    <name evidence="6" type="ORF">AWC35_17230</name>
</gene>
<dbReference type="PANTHER" id="PTHR30427:SF1">
    <property type="entry name" value="TRANSCRIPTIONAL ACTIVATOR PROTEIN LYSR"/>
    <property type="match status" value="1"/>
</dbReference>
<keyword evidence="7" id="KW-1185">Reference proteome</keyword>
<evidence type="ECO:0000256" key="3">
    <source>
        <dbReference type="ARBA" id="ARBA00023125"/>
    </source>
</evidence>
<protein>
    <submittedName>
        <fullName evidence="6">LysR family transcriptional regulator</fullName>
    </submittedName>
</protein>
<dbReference type="OrthoDB" id="196624at2"/>
<accession>A0A250B4B0</accession>
<evidence type="ECO:0000256" key="2">
    <source>
        <dbReference type="ARBA" id="ARBA00023015"/>
    </source>
</evidence>
<organism evidence="6 7">
    <name type="scientific">Gibbsiella quercinecans</name>
    <dbReference type="NCBI Taxonomy" id="929813"/>
    <lineage>
        <taxon>Bacteria</taxon>
        <taxon>Pseudomonadati</taxon>
        <taxon>Pseudomonadota</taxon>
        <taxon>Gammaproteobacteria</taxon>
        <taxon>Enterobacterales</taxon>
        <taxon>Yersiniaceae</taxon>
        <taxon>Gibbsiella</taxon>
    </lineage>
</organism>
<evidence type="ECO:0000259" key="5">
    <source>
        <dbReference type="PROSITE" id="PS50931"/>
    </source>
</evidence>
<dbReference type="Pfam" id="PF00126">
    <property type="entry name" value="HTH_1"/>
    <property type="match status" value="1"/>
</dbReference>
<dbReference type="AlphaFoldDB" id="A0A250B4B0"/>
<dbReference type="GO" id="GO:0043565">
    <property type="term" value="F:sequence-specific DNA binding"/>
    <property type="evidence" value="ECO:0007669"/>
    <property type="project" value="TreeGrafter"/>
</dbReference>
<dbReference type="RefSeq" id="WP_095847528.1">
    <property type="nucleotide sequence ID" value="NZ_CP014136.1"/>
</dbReference>
<dbReference type="GO" id="GO:0003700">
    <property type="term" value="F:DNA-binding transcription factor activity"/>
    <property type="evidence" value="ECO:0007669"/>
    <property type="project" value="InterPro"/>
</dbReference>
<name>A0A250B4B0_9GAMM</name>
<dbReference type="Gene3D" id="1.10.10.10">
    <property type="entry name" value="Winged helix-like DNA-binding domain superfamily/Winged helix DNA-binding domain"/>
    <property type="match status" value="1"/>
</dbReference>
<evidence type="ECO:0000256" key="4">
    <source>
        <dbReference type="ARBA" id="ARBA00023163"/>
    </source>
</evidence>
<dbReference type="SUPFAM" id="SSF46785">
    <property type="entry name" value="Winged helix' DNA-binding domain"/>
    <property type="match status" value="1"/>
</dbReference>
<dbReference type="InterPro" id="IPR036390">
    <property type="entry name" value="WH_DNA-bd_sf"/>
</dbReference>
<dbReference type="PROSITE" id="PS50931">
    <property type="entry name" value="HTH_LYSR"/>
    <property type="match status" value="1"/>
</dbReference>